<protein>
    <submittedName>
        <fullName evidence="1">Uncharacterized protein</fullName>
    </submittedName>
</protein>
<reference evidence="1" key="1">
    <citation type="submission" date="2021-06" db="EMBL/GenBank/DDBJ databases">
        <authorList>
            <person name="Hodson N. C."/>
            <person name="Mongue J. A."/>
            <person name="Jaron S. K."/>
        </authorList>
    </citation>
    <scope>NUCLEOTIDE SEQUENCE</scope>
</reference>
<proteinExistence type="predicted"/>
<organism evidence="1 2">
    <name type="scientific">Allacma fusca</name>
    <dbReference type="NCBI Taxonomy" id="39272"/>
    <lineage>
        <taxon>Eukaryota</taxon>
        <taxon>Metazoa</taxon>
        <taxon>Ecdysozoa</taxon>
        <taxon>Arthropoda</taxon>
        <taxon>Hexapoda</taxon>
        <taxon>Collembola</taxon>
        <taxon>Symphypleona</taxon>
        <taxon>Sminthuridae</taxon>
        <taxon>Allacma</taxon>
    </lineage>
</organism>
<dbReference type="AlphaFoldDB" id="A0A8J2KJH4"/>
<name>A0A8J2KJH4_9HEXA</name>
<sequence>MIALEEEPEVMIALEEVETTIDLAVETAEVVEEEEEE</sequence>
<evidence type="ECO:0000313" key="1">
    <source>
        <dbReference type="EMBL" id="CAG7817552.1"/>
    </source>
</evidence>
<dbReference type="Proteomes" id="UP000708208">
    <property type="component" value="Unassembled WGS sequence"/>
</dbReference>
<keyword evidence="2" id="KW-1185">Reference proteome</keyword>
<comment type="caution">
    <text evidence="1">The sequence shown here is derived from an EMBL/GenBank/DDBJ whole genome shotgun (WGS) entry which is preliminary data.</text>
</comment>
<dbReference type="EMBL" id="CAJVCH010396978">
    <property type="protein sequence ID" value="CAG7817552.1"/>
    <property type="molecule type" value="Genomic_DNA"/>
</dbReference>
<evidence type="ECO:0000313" key="2">
    <source>
        <dbReference type="Proteomes" id="UP000708208"/>
    </source>
</evidence>
<accession>A0A8J2KJH4</accession>
<gene>
    <name evidence="1" type="ORF">AFUS01_LOCUS28111</name>
</gene>
<feature type="non-terminal residue" evidence="1">
    <location>
        <position position="37"/>
    </location>
</feature>